<evidence type="ECO:0000313" key="2">
    <source>
        <dbReference type="EMBL" id="MDR6967486.1"/>
    </source>
</evidence>
<protein>
    <recommendedName>
        <fullName evidence="4">Lipocalin-like domain-containing protein</fullName>
    </recommendedName>
</protein>
<name>A0ABU1TND3_9FLAO</name>
<feature type="signal peptide" evidence="1">
    <location>
        <begin position="1"/>
        <end position="23"/>
    </location>
</feature>
<proteinExistence type="predicted"/>
<evidence type="ECO:0000256" key="1">
    <source>
        <dbReference type="SAM" id="SignalP"/>
    </source>
</evidence>
<gene>
    <name evidence="2" type="ORF">J2X31_001497</name>
</gene>
<keyword evidence="3" id="KW-1185">Reference proteome</keyword>
<evidence type="ECO:0008006" key="4">
    <source>
        <dbReference type="Google" id="ProtNLM"/>
    </source>
</evidence>
<accession>A0ABU1TND3</accession>
<dbReference type="EMBL" id="JAVDVI010000005">
    <property type="protein sequence ID" value="MDR6967486.1"/>
    <property type="molecule type" value="Genomic_DNA"/>
</dbReference>
<reference evidence="2 3" key="1">
    <citation type="submission" date="2023-07" db="EMBL/GenBank/DDBJ databases">
        <title>Sorghum-associated microbial communities from plants grown in Nebraska, USA.</title>
        <authorList>
            <person name="Schachtman D."/>
        </authorList>
    </citation>
    <scope>NUCLEOTIDE SEQUENCE [LARGE SCALE GENOMIC DNA]</scope>
    <source>
        <strain evidence="2 3">3773</strain>
    </source>
</reference>
<comment type="caution">
    <text evidence="2">The sequence shown here is derived from an EMBL/GenBank/DDBJ whole genome shotgun (WGS) entry which is preliminary data.</text>
</comment>
<dbReference type="RefSeq" id="WP_310025643.1">
    <property type="nucleotide sequence ID" value="NZ_JAVDVI010000005.1"/>
</dbReference>
<keyword evidence="1" id="KW-0732">Signal</keyword>
<organism evidence="2 3">
    <name type="scientific">Flavobacterium arsenatis</name>
    <dbReference type="NCBI Taxonomy" id="1484332"/>
    <lineage>
        <taxon>Bacteria</taxon>
        <taxon>Pseudomonadati</taxon>
        <taxon>Bacteroidota</taxon>
        <taxon>Flavobacteriia</taxon>
        <taxon>Flavobacteriales</taxon>
        <taxon>Flavobacteriaceae</taxon>
        <taxon>Flavobacterium</taxon>
    </lineage>
</organism>
<feature type="chain" id="PRO_5046200287" description="Lipocalin-like domain-containing protein" evidence="1">
    <location>
        <begin position="24"/>
        <end position="165"/>
    </location>
</feature>
<evidence type="ECO:0000313" key="3">
    <source>
        <dbReference type="Proteomes" id="UP001255185"/>
    </source>
</evidence>
<dbReference type="PROSITE" id="PS51257">
    <property type="entry name" value="PROKAR_LIPOPROTEIN"/>
    <property type="match status" value="1"/>
</dbReference>
<sequence>MLLKTNTLAKITLSIAIAFTMMACEDQDDEIQNAGIEGTYKLTTFTLSAPIDYNNDGVATTNLIEETGCYDASNITLLPNGSAVFNIQSVDIDYIPEDENGNPATVVECYFDGPETASYTSSTTLVTFSVGEESMSFTRTGNTLTYIVEGDDSFFGDVVLVFEKQ</sequence>
<dbReference type="Proteomes" id="UP001255185">
    <property type="component" value="Unassembled WGS sequence"/>
</dbReference>